<dbReference type="Pfam" id="PF22725">
    <property type="entry name" value="GFO_IDH_MocA_C3"/>
    <property type="match status" value="1"/>
</dbReference>
<feature type="domain" description="GFO/IDH/MocA-like oxidoreductase" evidence="4">
    <location>
        <begin position="131"/>
        <end position="250"/>
    </location>
</feature>
<dbReference type="EMBL" id="JACAGK010000053">
    <property type="protein sequence ID" value="MDM1049665.1"/>
    <property type="molecule type" value="Genomic_DNA"/>
</dbReference>
<dbReference type="RefSeq" id="WP_149526797.1">
    <property type="nucleotide sequence ID" value="NZ_CP030848.1"/>
</dbReference>
<gene>
    <name evidence="5" type="ORF">HX018_15610</name>
</gene>
<dbReference type="PANTHER" id="PTHR43708">
    <property type="entry name" value="CONSERVED EXPRESSED OXIDOREDUCTASE (EUROFUNG)"/>
    <property type="match status" value="1"/>
</dbReference>
<dbReference type="SUPFAM" id="SSF51735">
    <property type="entry name" value="NAD(P)-binding Rossmann-fold domains"/>
    <property type="match status" value="1"/>
</dbReference>
<reference evidence="5" key="2">
    <citation type="journal article" date="2022" name="Sci. Total Environ.">
        <title>Prevalence, transmission, and molecular epidemiology of tet(X)-positive bacteria among humans, animals, and environmental niches in China: An epidemiological, and genomic-based study.</title>
        <authorList>
            <person name="Dong N."/>
            <person name="Zeng Y."/>
            <person name="Cai C."/>
            <person name="Sun C."/>
            <person name="Lu J."/>
            <person name="Liu C."/>
            <person name="Zhou H."/>
            <person name="Sun Q."/>
            <person name="Shu L."/>
            <person name="Wang H."/>
            <person name="Wang Y."/>
            <person name="Wang S."/>
            <person name="Wu C."/>
            <person name="Chan E.W."/>
            <person name="Chen G."/>
            <person name="Shen Z."/>
            <person name="Chen S."/>
            <person name="Zhang R."/>
        </authorList>
    </citation>
    <scope>NUCLEOTIDE SEQUENCE</scope>
    <source>
        <strain evidence="5">R1692</strain>
    </source>
</reference>
<evidence type="ECO:0000259" key="3">
    <source>
        <dbReference type="Pfam" id="PF01408"/>
    </source>
</evidence>
<keyword evidence="6" id="KW-1185">Reference proteome</keyword>
<evidence type="ECO:0000313" key="5">
    <source>
        <dbReference type="EMBL" id="MDM1049665.1"/>
    </source>
</evidence>
<evidence type="ECO:0000259" key="4">
    <source>
        <dbReference type="Pfam" id="PF22725"/>
    </source>
</evidence>
<sequence length="340" mass="38435">MLNQQIITGIMSYGMSGRIFHAPFIGANPRFKLKAVIERSKKNAQLDYPHIISYDSIDELLNDPEIELVVVNTPNDTHVAFAEKALRAGKHVLIEKPVAPTAKEAAKLFEIAEECGKLLLPYHNRRFDSDYQSLKKVILEERVGRPIELHIRFDRFKPSIGVKAFKEKKQPASGILYDLGSHLLDQVIALFGRPKSMTKIKGTFRENSVVDDYGNIILNYSGGLNVFITTSLLVANPQASFVLHGTKGSFVKERTDTQEAQLLAGKSPMEDDFGVEPENKEGLLTFENDLKELETALIPSERGEYMSLFDEVYEAIRNNKPYFVNKDHIIWQLEILEPSK</sequence>
<evidence type="ECO:0000256" key="2">
    <source>
        <dbReference type="ARBA" id="ARBA00023002"/>
    </source>
</evidence>
<name>A0ABT7NR17_9SPHI</name>
<reference evidence="5" key="1">
    <citation type="submission" date="2020-06" db="EMBL/GenBank/DDBJ databases">
        <authorList>
            <person name="Dong N."/>
        </authorList>
    </citation>
    <scope>NUCLEOTIDE SEQUENCE</scope>
    <source>
        <strain evidence="5">R1692</strain>
    </source>
</reference>
<accession>A0ABT7NR17</accession>
<keyword evidence="2" id="KW-0560">Oxidoreductase</keyword>
<protein>
    <submittedName>
        <fullName evidence="5">Gfo/Idh/MocA family oxidoreductase</fullName>
    </submittedName>
</protein>
<comment type="similarity">
    <text evidence="1">Belongs to the Gfo/Idh/MocA family.</text>
</comment>
<dbReference type="Pfam" id="PF01408">
    <property type="entry name" value="GFO_IDH_MocA"/>
    <property type="match status" value="1"/>
</dbReference>
<organism evidence="5 6">
    <name type="scientific">Sphingobacterium hotanense</name>
    <dbReference type="NCBI Taxonomy" id="649196"/>
    <lineage>
        <taxon>Bacteria</taxon>
        <taxon>Pseudomonadati</taxon>
        <taxon>Bacteroidota</taxon>
        <taxon>Sphingobacteriia</taxon>
        <taxon>Sphingobacteriales</taxon>
        <taxon>Sphingobacteriaceae</taxon>
        <taxon>Sphingobacterium</taxon>
    </lineage>
</organism>
<proteinExistence type="inferred from homology"/>
<evidence type="ECO:0000313" key="6">
    <source>
        <dbReference type="Proteomes" id="UP001170954"/>
    </source>
</evidence>
<dbReference type="Gene3D" id="3.40.50.720">
    <property type="entry name" value="NAD(P)-binding Rossmann-like Domain"/>
    <property type="match status" value="1"/>
</dbReference>
<evidence type="ECO:0000256" key="1">
    <source>
        <dbReference type="ARBA" id="ARBA00010928"/>
    </source>
</evidence>
<dbReference type="PANTHER" id="PTHR43708:SF5">
    <property type="entry name" value="CONSERVED EXPRESSED OXIDOREDUCTASE (EUROFUNG)-RELATED"/>
    <property type="match status" value="1"/>
</dbReference>
<dbReference type="InterPro" id="IPR036291">
    <property type="entry name" value="NAD(P)-bd_dom_sf"/>
</dbReference>
<comment type="caution">
    <text evidence="5">The sequence shown here is derived from an EMBL/GenBank/DDBJ whole genome shotgun (WGS) entry which is preliminary data.</text>
</comment>
<dbReference type="InterPro" id="IPR055170">
    <property type="entry name" value="GFO_IDH_MocA-like_dom"/>
</dbReference>
<dbReference type="Proteomes" id="UP001170954">
    <property type="component" value="Unassembled WGS sequence"/>
</dbReference>
<dbReference type="InterPro" id="IPR051317">
    <property type="entry name" value="Gfo/Idh/MocA_oxidoreduct"/>
</dbReference>
<feature type="domain" description="Gfo/Idh/MocA-like oxidoreductase N-terminal" evidence="3">
    <location>
        <begin position="11"/>
        <end position="121"/>
    </location>
</feature>
<dbReference type="InterPro" id="IPR000683">
    <property type="entry name" value="Gfo/Idh/MocA-like_OxRdtase_N"/>
</dbReference>
<dbReference type="SUPFAM" id="SSF55347">
    <property type="entry name" value="Glyceraldehyde-3-phosphate dehydrogenase-like, C-terminal domain"/>
    <property type="match status" value="1"/>
</dbReference>
<dbReference type="Gene3D" id="3.30.360.10">
    <property type="entry name" value="Dihydrodipicolinate Reductase, domain 2"/>
    <property type="match status" value="1"/>
</dbReference>